<dbReference type="AlphaFoldDB" id="A0AAV9ASM3"/>
<name>A0AAV9ASM3_ACOGR</name>
<feature type="domain" description="LOB" evidence="2">
    <location>
        <begin position="9"/>
        <end position="110"/>
    </location>
</feature>
<organism evidence="3 4">
    <name type="scientific">Acorus gramineus</name>
    <name type="common">Dwarf sweet flag</name>
    <dbReference type="NCBI Taxonomy" id="55184"/>
    <lineage>
        <taxon>Eukaryota</taxon>
        <taxon>Viridiplantae</taxon>
        <taxon>Streptophyta</taxon>
        <taxon>Embryophyta</taxon>
        <taxon>Tracheophyta</taxon>
        <taxon>Spermatophyta</taxon>
        <taxon>Magnoliopsida</taxon>
        <taxon>Liliopsida</taxon>
        <taxon>Acoraceae</taxon>
        <taxon>Acorus</taxon>
    </lineage>
</organism>
<reference evidence="3" key="2">
    <citation type="submission" date="2023-06" db="EMBL/GenBank/DDBJ databases">
        <authorList>
            <person name="Ma L."/>
            <person name="Liu K.-W."/>
            <person name="Li Z."/>
            <person name="Hsiao Y.-Y."/>
            <person name="Qi Y."/>
            <person name="Fu T."/>
            <person name="Tang G."/>
            <person name="Zhang D."/>
            <person name="Sun W.-H."/>
            <person name="Liu D.-K."/>
            <person name="Li Y."/>
            <person name="Chen G.-Z."/>
            <person name="Liu X.-D."/>
            <person name="Liao X.-Y."/>
            <person name="Jiang Y.-T."/>
            <person name="Yu X."/>
            <person name="Hao Y."/>
            <person name="Huang J."/>
            <person name="Zhao X.-W."/>
            <person name="Ke S."/>
            <person name="Chen Y.-Y."/>
            <person name="Wu W.-L."/>
            <person name="Hsu J.-L."/>
            <person name="Lin Y.-F."/>
            <person name="Huang M.-D."/>
            <person name="Li C.-Y."/>
            <person name="Huang L."/>
            <person name="Wang Z.-W."/>
            <person name="Zhao X."/>
            <person name="Zhong W.-Y."/>
            <person name="Peng D.-H."/>
            <person name="Ahmad S."/>
            <person name="Lan S."/>
            <person name="Zhang J.-S."/>
            <person name="Tsai W.-C."/>
            <person name="Van De Peer Y."/>
            <person name="Liu Z.-J."/>
        </authorList>
    </citation>
    <scope>NUCLEOTIDE SEQUENCE</scope>
    <source>
        <strain evidence="3">SCP</strain>
        <tissue evidence="3">Leaves</tissue>
    </source>
</reference>
<dbReference type="EMBL" id="JAUJYN010000007">
    <property type="protein sequence ID" value="KAK1267080.1"/>
    <property type="molecule type" value="Genomic_DNA"/>
</dbReference>
<accession>A0AAV9ASM3</accession>
<evidence type="ECO:0000259" key="2">
    <source>
        <dbReference type="PROSITE" id="PS50891"/>
    </source>
</evidence>
<reference evidence="3" key="1">
    <citation type="journal article" date="2023" name="Nat. Commun.">
        <title>Diploid and tetraploid genomes of Acorus and the evolution of monocots.</title>
        <authorList>
            <person name="Ma L."/>
            <person name="Liu K.W."/>
            <person name="Li Z."/>
            <person name="Hsiao Y.Y."/>
            <person name="Qi Y."/>
            <person name="Fu T."/>
            <person name="Tang G.D."/>
            <person name="Zhang D."/>
            <person name="Sun W.H."/>
            <person name="Liu D.K."/>
            <person name="Li Y."/>
            <person name="Chen G.Z."/>
            <person name="Liu X.D."/>
            <person name="Liao X.Y."/>
            <person name="Jiang Y.T."/>
            <person name="Yu X."/>
            <person name="Hao Y."/>
            <person name="Huang J."/>
            <person name="Zhao X.W."/>
            <person name="Ke S."/>
            <person name="Chen Y.Y."/>
            <person name="Wu W.L."/>
            <person name="Hsu J.L."/>
            <person name="Lin Y.F."/>
            <person name="Huang M.D."/>
            <person name="Li C.Y."/>
            <person name="Huang L."/>
            <person name="Wang Z.W."/>
            <person name="Zhao X."/>
            <person name="Zhong W.Y."/>
            <person name="Peng D.H."/>
            <person name="Ahmad S."/>
            <person name="Lan S."/>
            <person name="Zhang J.S."/>
            <person name="Tsai W.C."/>
            <person name="Van de Peer Y."/>
            <person name="Liu Z.J."/>
        </authorList>
    </citation>
    <scope>NUCLEOTIDE SEQUENCE</scope>
    <source>
        <strain evidence="3">SCP</strain>
    </source>
</reference>
<dbReference type="PROSITE" id="PS50891">
    <property type="entry name" value="LOB"/>
    <property type="match status" value="1"/>
</dbReference>
<protein>
    <submittedName>
        <fullName evidence="3">LOB domain-containing protein 27</fullName>
    </submittedName>
</protein>
<dbReference type="Proteomes" id="UP001179952">
    <property type="component" value="Unassembled WGS sequence"/>
</dbReference>
<comment type="caution">
    <text evidence="3">The sequence shown here is derived from an EMBL/GenBank/DDBJ whole genome shotgun (WGS) entry which is preliminary data.</text>
</comment>
<dbReference type="InterPro" id="IPR004883">
    <property type="entry name" value="LOB"/>
</dbReference>
<comment type="similarity">
    <text evidence="1">Belongs to the LOB domain-containing protein family.</text>
</comment>
<evidence type="ECO:0000256" key="1">
    <source>
        <dbReference type="ARBA" id="ARBA00005474"/>
    </source>
</evidence>
<gene>
    <name evidence="3" type="ORF">QJS04_geneDACA023203</name>
</gene>
<dbReference type="PANTHER" id="PTHR31301">
    <property type="entry name" value="LOB DOMAIN-CONTAINING PROTEIN 4-RELATED"/>
    <property type="match status" value="1"/>
</dbReference>
<dbReference type="Pfam" id="PF03195">
    <property type="entry name" value="LOB"/>
    <property type="match status" value="1"/>
</dbReference>
<dbReference type="PANTHER" id="PTHR31301:SF21">
    <property type="entry name" value="LOB DOMAIN-CONTAINING PROTEIN 27-RELATED"/>
    <property type="match status" value="1"/>
</dbReference>
<evidence type="ECO:0000313" key="4">
    <source>
        <dbReference type="Proteomes" id="UP001179952"/>
    </source>
</evidence>
<keyword evidence="4" id="KW-1185">Reference proteome</keyword>
<evidence type="ECO:0000313" key="3">
    <source>
        <dbReference type="EMBL" id="KAK1267080.1"/>
    </source>
</evidence>
<proteinExistence type="inferred from homology"/>
<sequence>MTVKGGTSQACAACKYQRRKCSATCPLAPYFPPDNPKQFQNAHKLFGVSNILKILNRIDPSQKSEAMRSIIYESNIRDKYPVYGCLGIIMTLQFQIQQVQYECNLVNNQLEHIRQQQQLHCHNAEAVAALPLFNDNVLFNSNAQVTGDEHNDQTMWLQHLYNGNTVTPEMQTQTQTHCGVSAPAQSFSCEQQKLHEQIMPPTHEYDEISPFFDTMDSKDAYQSSSDDSSLKNPILAEEKDNVAENELKSAAACFTLTSTLTSALTSVN</sequence>